<keyword evidence="2" id="KW-0175">Coiled coil</keyword>
<accession>A0A6J8ATC2</accession>
<dbReference type="InterPro" id="IPR000315">
    <property type="entry name" value="Znf_B-box"/>
</dbReference>
<sequence>MSSASGTLCGVCETQDVVRNAIFWCPECDEGLCTSCEKHHRASKSSRNHEVTSVNNYQQIPSSIASIKQYCPDHEKKYQHYCSQHEKSCCPLCLTTNHRKCDFLAIDEIIKTSKTSALFDIMEQSILDMKSNIERIAKYRGQNLGEIQQQRQRFQTDIKEIRDKINKHLDKLEQEIQQNIKAAEQIAKSQIDRLISNISDHGKTIDDLQETLSATKNFATDLQTFLGGKMFEAEIQKEEKFMQSLIEGEDLQRINLQCKIADEMSHILSMTKIGEISVVTSPPTITMTMDKDNKAQQTVPKISKTINDINPTLLTRFEISKVSKREKGLGITGCTFMPSRKMVFVDNDSNRLVIHSENGLFDCEIPVSHNPLDVTCIDENTVAVTHNSEPYHIEVIDMANKKVVKKIKTSNKCYGITNKEGRLIFYTFGRGIQTVDVTDESTVTTVVKVDYQNHCNYVTASKDKLYHTCPGSSTVTCYTVTGQMVWTYNDGFILNGIRGIIVDNDSYVYVVSYANYSIVVLSPDGKGARRLLGNEIGILYPYGIHFDKGRNILLVTNSCGIAFLFNIK</sequence>
<keyword evidence="1" id="KW-0862">Zinc</keyword>
<dbReference type="Gene3D" id="3.30.160.60">
    <property type="entry name" value="Classic Zinc Finger"/>
    <property type="match status" value="1"/>
</dbReference>
<evidence type="ECO:0000256" key="2">
    <source>
        <dbReference type="SAM" id="Coils"/>
    </source>
</evidence>
<dbReference type="CDD" id="cd19757">
    <property type="entry name" value="Bbox1"/>
    <property type="match status" value="1"/>
</dbReference>
<dbReference type="Proteomes" id="UP000507470">
    <property type="component" value="Unassembled WGS sequence"/>
</dbReference>
<dbReference type="SUPFAM" id="SSF63829">
    <property type="entry name" value="Calcium-dependent phosphotriesterase"/>
    <property type="match status" value="1"/>
</dbReference>
<feature type="domain" description="B box-type" evidence="3">
    <location>
        <begin position="11"/>
        <end position="54"/>
    </location>
</feature>
<protein>
    <recommendedName>
        <fullName evidence="3">B box-type domain-containing protein</fullName>
    </recommendedName>
</protein>
<evidence type="ECO:0000256" key="1">
    <source>
        <dbReference type="PROSITE-ProRule" id="PRU00024"/>
    </source>
</evidence>
<dbReference type="InterPro" id="IPR015943">
    <property type="entry name" value="WD40/YVTN_repeat-like_dom_sf"/>
</dbReference>
<dbReference type="Pfam" id="PF22586">
    <property type="entry name" value="ANCHR-like_BBOX"/>
    <property type="match status" value="1"/>
</dbReference>
<evidence type="ECO:0000259" key="3">
    <source>
        <dbReference type="PROSITE" id="PS50119"/>
    </source>
</evidence>
<organism evidence="4 5">
    <name type="scientific">Mytilus coruscus</name>
    <name type="common">Sea mussel</name>
    <dbReference type="NCBI Taxonomy" id="42192"/>
    <lineage>
        <taxon>Eukaryota</taxon>
        <taxon>Metazoa</taxon>
        <taxon>Spiralia</taxon>
        <taxon>Lophotrochozoa</taxon>
        <taxon>Mollusca</taxon>
        <taxon>Bivalvia</taxon>
        <taxon>Autobranchia</taxon>
        <taxon>Pteriomorphia</taxon>
        <taxon>Mytilida</taxon>
        <taxon>Mytiloidea</taxon>
        <taxon>Mytilidae</taxon>
        <taxon>Mytilinae</taxon>
        <taxon>Mytilus</taxon>
    </lineage>
</organism>
<keyword evidence="1" id="KW-0863">Zinc-finger</keyword>
<evidence type="ECO:0000313" key="5">
    <source>
        <dbReference type="Proteomes" id="UP000507470"/>
    </source>
</evidence>
<dbReference type="EMBL" id="CACVKT020001887">
    <property type="protein sequence ID" value="CAC5373364.1"/>
    <property type="molecule type" value="Genomic_DNA"/>
</dbReference>
<dbReference type="PROSITE" id="PS50119">
    <property type="entry name" value="ZF_BBOX"/>
    <property type="match status" value="1"/>
</dbReference>
<dbReference type="Gene3D" id="2.130.10.10">
    <property type="entry name" value="YVTN repeat-like/Quinoprotein amine dehydrogenase"/>
    <property type="match status" value="1"/>
</dbReference>
<reference evidence="4 5" key="1">
    <citation type="submission" date="2020-06" db="EMBL/GenBank/DDBJ databases">
        <authorList>
            <person name="Li R."/>
            <person name="Bekaert M."/>
        </authorList>
    </citation>
    <scope>NUCLEOTIDE SEQUENCE [LARGE SCALE GENOMIC DNA]</scope>
    <source>
        <strain evidence="5">wild</strain>
    </source>
</reference>
<dbReference type="GO" id="GO:0008270">
    <property type="term" value="F:zinc ion binding"/>
    <property type="evidence" value="ECO:0007669"/>
    <property type="project" value="UniProtKB-KW"/>
</dbReference>
<keyword evidence="1" id="KW-0479">Metal-binding</keyword>
<dbReference type="PANTHER" id="PTHR25462:SF296">
    <property type="entry name" value="MEIOTIC P26, ISOFORM F"/>
    <property type="match status" value="1"/>
</dbReference>
<dbReference type="SUPFAM" id="SSF58113">
    <property type="entry name" value="Apolipoprotein A-I"/>
    <property type="match status" value="1"/>
</dbReference>
<dbReference type="OrthoDB" id="6052932at2759"/>
<dbReference type="InterPro" id="IPR047153">
    <property type="entry name" value="TRIM45/56/19-like"/>
</dbReference>
<feature type="coiled-coil region" evidence="2">
    <location>
        <begin position="144"/>
        <end position="189"/>
    </location>
</feature>
<dbReference type="SMART" id="SM00336">
    <property type="entry name" value="BBOX"/>
    <property type="match status" value="1"/>
</dbReference>
<evidence type="ECO:0000313" key="4">
    <source>
        <dbReference type="EMBL" id="CAC5373364.1"/>
    </source>
</evidence>
<dbReference type="CDD" id="cd19756">
    <property type="entry name" value="Bbox2"/>
    <property type="match status" value="1"/>
</dbReference>
<proteinExistence type="predicted"/>
<keyword evidence="5" id="KW-1185">Reference proteome</keyword>
<dbReference type="PANTHER" id="PTHR25462">
    <property type="entry name" value="BONUS, ISOFORM C-RELATED"/>
    <property type="match status" value="1"/>
</dbReference>
<dbReference type="SUPFAM" id="SSF57845">
    <property type="entry name" value="B-box zinc-binding domain"/>
    <property type="match status" value="1"/>
</dbReference>
<name>A0A6J8ATC2_MYTCO</name>
<dbReference type="AlphaFoldDB" id="A0A6J8ATC2"/>
<gene>
    <name evidence="4" type="ORF">MCOR_11165</name>
</gene>